<dbReference type="Proteomes" id="UP000189229">
    <property type="component" value="Unassembled WGS sequence"/>
</dbReference>
<protein>
    <submittedName>
        <fullName evidence="1">Putative integrase/recombinase domain protein</fullName>
    </submittedName>
</protein>
<organism evidence="1 2">
    <name type="scientific">Mycobacterium kansasii</name>
    <dbReference type="NCBI Taxonomy" id="1768"/>
    <lineage>
        <taxon>Bacteria</taxon>
        <taxon>Bacillati</taxon>
        <taxon>Actinomycetota</taxon>
        <taxon>Actinomycetes</taxon>
        <taxon>Mycobacteriales</taxon>
        <taxon>Mycobacteriaceae</taxon>
        <taxon>Mycobacterium</taxon>
    </lineage>
</organism>
<evidence type="ECO:0000313" key="1">
    <source>
        <dbReference type="EMBL" id="OOK72434.1"/>
    </source>
</evidence>
<proteinExistence type="predicted"/>
<evidence type="ECO:0000313" key="2">
    <source>
        <dbReference type="Proteomes" id="UP000189229"/>
    </source>
</evidence>
<dbReference type="AlphaFoldDB" id="A0A1V3WZK5"/>
<name>A0A1V3WZK5_MYCKA</name>
<reference evidence="1 2" key="1">
    <citation type="submission" date="2017-02" db="EMBL/GenBank/DDBJ databases">
        <title>Complete genome sequences of Mycobacterium kansasii strains isolated from rhesus macaques.</title>
        <authorList>
            <person name="Panda A."/>
            <person name="Nagaraj S."/>
            <person name="Zhao X."/>
            <person name="Tettelin H."/>
            <person name="Detolla L.J."/>
        </authorList>
    </citation>
    <scope>NUCLEOTIDE SEQUENCE [LARGE SCALE GENOMIC DNA]</scope>
    <source>
        <strain evidence="1 2">11-3813</strain>
    </source>
</reference>
<gene>
    <name evidence="1" type="ORF">BZL30_5950</name>
</gene>
<accession>A0A1V3WZK5</accession>
<comment type="caution">
    <text evidence="1">The sequence shown here is derived from an EMBL/GenBank/DDBJ whole genome shotgun (WGS) entry which is preliminary data.</text>
</comment>
<dbReference type="EMBL" id="MVBM01000005">
    <property type="protein sequence ID" value="OOK72434.1"/>
    <property type="molecule type" value="Genomic_DNA"/>
</dbReference>
<sequence length="135" mass="15014">MEFASMTTSVRTGRFSAQRRFDYRRLVTVFDSYVQTGRVDLAVRGRGGGGPRPVGGDFVALDATWEAEMGRRGLAPATREAYGRVARSYLVFVERRGIAVLDGADGASVLAFLESILDRWPGHRCFGWCRTFVRS</sequence>